<evidence type="ECO:0000313" key="3">
    <source>
        <dbReference type="EMBL" id="CAE8624076.1"/>
    </source>
</evidence>
<dbReference type="Proteomes" id="UP000654075">
    <property type="component" value="Unassembled WGS sequence"/>
</dbReference>
<evidence type="ECO:0000256" key="1">
    <source>
        <dbReference type="SAM" id="MobiDB-lite"/>
    </source>
</evidence>
<reference evidence="3" key="1">
    <citation type="submission" date="2021-02" db="EMBL/GenBank/DDBJ databases">
        <authorList>
            <person name="Dougan E. K."/>
            <person name="Rhodes N."/>
            <person name="Thang M."/>
            <person name="Chan C."/>
        </authorList>
    </citation>
    <scope>NUCLEOTIDE SEQUENCE</scope>
</reference>
<organism evidence="3 4">
    <name type="scientific">Polarella glacialis</name>
    <name type="common">Dinoflagellate</name>
    <dbReference type="NCBI Taxonomy" id="89957"/>
    <lineage>
        <taxon>Eukaryota</taxon>
        <taxon>Sar</taxon>
        <taxon>Alveolata</taxon>
        <taxon>Dinophyceae</taxon>
        <taxon>Suessiales</taxon>
        <taxon>Suessiaceae</taxon>
        <taxon>Polarella</taxon>
    </lineage>
</organism>
<feature type="region of interest" description="Disordered" evidence="1">
    <location>
        <begin position="147"/>
        <end position="181"/>
    </location>
</feature>
<dbReference type="InterPro" id="IPR001478">
    <property type="entry name" value="PDZ"/>
</dbReference>
<protein>
    <recommendedName>
        <fullName evidence="2">PDZ domain-containing protein</fullName>
    </recommendedName>
</protein>
<dbReference type="Gene3D" id="2.30.42.10">
    <property type="match status" value="1"/>
</dbReference>
<feature type="domain" description="PDZ" evidence="2">
    <location>
        <begin position="13"/>
        <end position="90"/>
    </location>
</feature>
<dbReference type="EMBL" id="CAJNNV010028310">
    <property type="protein sequence ID" value="CAE8624076.1"/>
    <property type="molecule type" value="Genomic_DNA"/>
</dbReference>
<evidence type="ECO:0000259" key="2">
    <source>
        <dbReference type="PROSITE" id="PS50106"/>
    </source>
</evidence>
<proteinExistence type="predicted"/>
<keyword evidence="4" id="KW-1185">Reference proteome</keyword>
<gene>
    <name evidence="3" type="ORF">PGLA1383_LOCUS41269</name>
</gene>
<feature type="non-terminal residue" evidence="3">
    <location>
        <position position="1"/>
    </location>
</feature>
<dbReference type="AlphaFoldDB" id="A0A813GMG6"/>
<feature type="non-terminal residue" evidence="3">
    <location>
        <position position="334"/>
    </location>
</feature>
<dbReference type="InterPro" id="IPR036034">
    <property type="entry name" value="PDZ_sf"/>
</dbReference>
<sequence length="334" mass="33848">ASPSAPEPPSSFTVRLTRVPNSRLGLRACIAEDNTVMVESIADGGLVHAWNLANADMQVKAGDRIYSVNGIADDPGSIMEELSTSQMLNIQLRHPTAVFASGVAAPAPYTVPSAAAVPPPEAAVVPPAGIMQTPPLAVTASAAVTAPPGATTAPPADSIPAAGGTAPAEETAEPPVVTARPSNAARAGGAALKLLSKVPACYGGCFGLSRSAGGRALQAPALALRGSAAEPKQAAPPAVEISDPRSFWGAPVEVLGFSHTGYSTACDALCKAGFLACSFDLGPGGLQVLAPCEKKQKRGFRNAEAAFQATMFWPLSGMFAEFSAAAALQKAHRM</sequence>
<accession>A0A813GMG6</accession>
<name>A0A813GMG6_POLGL</name>
<evidence type="ECO:0000313" key="4">
    <source>
        <dbReference type="Proteomes" id="UP000654075"/>
    </source>
</evidence>
<comment type="caution">
    <text evidence="3">The sequence shown here is derived from an EMBL/GenBank/DDBJ whole genome shotgun (WGS) entry which is preliminary data.</text>
</comment>
<dbReference type="PROSITE" id="PS50106">
    <property type="entry name" value="PDZ"/>
    <property type="match status" value="1"/>
</dbReference>